<dbReference type="GO" id="GO:0003677">
    <property type="term" value="F:DNA binding"/>
    <property type="evidence" value="ECO:0007669"/>
    <property type="project" value="UniProtKB-KW"/>
</dbReference>
<comment type="caution">
    <text evidence="7">The sequence shown here is derived from an EMBL/GenBank/DDBJ whole genome shotgun (WGS) entry which is preliminary data.</text>
</comment>
<dbReference type="GO" id="GO:0030170">
    <property type="term" value="F:pyridoxal phosphate binding"/>
    <property type="evidence" value="ECO:0007669"/>
    <property type="project" value="InterPro"/>
</dbReference>
<evidence type="ECO:0000256" key="3">
    <source>
        <dbReference type="ARBA" id="ARBA00023015"/>
    </source>
</evidence>
<keyword evidence="4" id="KW-0238">DNA-binding</keyword>
<dbReference type="AlphaFoldDB" id="A0A0F5FTU3"/>
<accession>A0A0F5FTU3</accession>
<dbReference type="Gene3D" id="1.10.10.10">
    <property type="entry name" value="Winged helix-like DNA-binding domain superfamily/Winged helix DNA-binding domain"/>
    <property type="match status" value="1"/>
</dbReference>
<dbReference type="SMART" id="SM00345">
    <property type="entry name" value="HTH_GNTR"/>
    <property type="match status" value="1"/>
</dbReference>
<comment type="similarity">
    <text evidence="1">In the C-terminal section; belongs to the class-I pyridoxal-phosphate-dependent aminotransferase family.</text>
</comment>
<dbReference type="InterPro" id="IPR015422">
    <property type="entry name" value="PyrdxlP-dep_Trfase_small"/>
</dbReference>
<gene>
    <name evidence="7" type="ORF">VE25_08560</name>
</gene>
<dbReference type="PATRIC" id="fig|443610.3.peg.4289"/>
<keyword evidence="3" id="KW-0805">Transcription regulation</keyword>
<protein>
    <recommendedName>
        <fullName evidence="6">HTH gntR-type domain-containing protein</fullName>
    </recommendedName>
</protein>
<evidence type="ECO:0000256" key="1">
    <source>
        <dbReference type="ARBA" id="ARBA00005384"/>
    </source>
</evidence>
<dbReference type="InterPro" id="IPR015421">
    <property type="entry name" value="PyrdxlP-dep_Trfase_major"/>
</dbReference>
<feature type="domain" description="HTH gntR-type" evidence="6">
    <location>
        <begin position="22"/>
        <end position="90"/>
    </location>
</feature>
<dbReference type="InterPro" id="IPR036388">
    <property type="entry name" value="WH-like_DNA-bd_sf"/>
</dbReference>
<evidence type="ECO:0000256" key="4">
    <source>
        <dbReference type="ARBA" id="ARBA00023125"/>
    </source>
</evidence>
<evidence type="ECO:0000313" key="7">
    <source>
        <dbReference type="EMBL" id="KKB12289.1"/>
    </source>
</evidence>
<keyword evidence="5" id="KW-0804">Transcription</keyword>
<dbReference type="EMBL" id="JZEX01000087">
    <property type="protein sequence ID" value="KKB12289.1"/>
    <property type="molecule type" value="Genomic_DNA"/>
</dbReference>
<evidence type="ECO:0000256" key="2">
    <source>
        <dbReference type="ARBA" id="ARBA00022898"/>
    </source>
</evidence>
<keyword evidence="2" id="KW-0663">Pyridoxal phosphate</keyword>
<evidence type="ECO:0000259" key="6">
    <source>
        <dbReference type="PROSITE" id="PS50949"/>
    </source>
</evidence>
<dbReference type="Gene3D" id="3.40.640.10">
    <property type="entry name" value="Type I PLP-dependent aspartate aminotransferase-like (Major domain)"/>
    <property type="match status" value="1"/>
</dbReference>
<dbReference type="PANTHER" id="PTHR46577:SF1">
    <property type="entry name" value="HTH-TYPE TRANSCRIPTIONAL REGULATORY PROTEIN GABR"/>
    <property type="match status" value="1"/>
</dbReference>
<dbReference type="Proteomes" id="UP000033632">
    <property type="component" value="Unassembled WGS sequence"/>
</dbReference>
<dbReference type="InterPro" id="IPR051446">
    <property type="entry name" value="HTH_trans_reg/aminotransferase"/>
</dbReference>
<dbReference type="Pfam" id="PF00392">
    <property type="entry name" value="GntR"/>
    <property type="match status" value="1"/>
</dbReference>
<dbReference type="RefSeq" id="WP_046108179.1">
    <property type="nucleotide sequence ID" value="NZ_JZEX01000087.1"/>
</dbReference>
<keyword evidence="8" id="KW-1185">Reference proteome</keyword>
<proteinExistence type="inferred from homology"/>
<sequence length="470" mass="50171">MSEIVNVHQLVRLIDGWESGQGKRSELLASTIKSLIDRGRLPAGVRMPSERLVATTLGVARVTVSDAFNILRDVGALSSRAGVGTFVSSMGSTVSAGGDARLQSFLQVRGSDRIDLRNAAPPAVPMVGEVMADLPFENIEPLLRSHGYVPQGLDGLIEAICIYYTNLGLPTRYEEVLVTAGAQQAVHLVASCVIVPGDTVVVEDPTFRGGIECLRSIGARLVGVQSGVEGVDLDELETSFRRYRPRLALLMTTVHNPTGTSISESKRRSIGALADRYNVTVVDDASTSDLLFSDELPRPMAAFSDNCITIGSASKSFWGGLRIGWIRARAQVLGGLLAAKGAEDLGTSIPAQLITSRLLPHIDRARAFRRASLQAALQAVMDDVAIHLPKSSVKRPTGGASLWLRLPEGLSASVVCAAASRDGVDLLPGPTFSISHSFDDHIRIGYAAPRMLIADGIARLGRTIQRLRPA</sequence>
<dbReference type="InterPro" id="IPR015424">
    <property type="entry name" value="PyrdxlP-dep_Trfase"/>
</dbReference>
<dbReference type="InterPro" id="IPR036390">
    <property type="entry name" value="WH_DNA-bd_sf"/>
</dbReference>
<dbReference type="STRING" id="443610.VE25_08560"/>
<dbReference type="CDD" id="cd07377">
    <property type="entry name" value="WHTH_GntR"/>
    <property type="match status" value="1"/>
</dbReference>
<dbReference type="InterPro" id="IPR004839">
    <property type="entry name" value="Aminotransferase_I/II_large"/>
</dbReference>
<dbReference type="OrthoDB" id="9802328at2"/>
<dbReference type="SUPFAM" id="SSF46785">
    <property type="entry name" value="Winged helix' DNA-binding domain"/>
    <property type="match status" value="1"/>
</dbReference>
<dbReference type="InterPro" id="IPR000524">
    <property type="entry name" value="Tscrpt_reg_HTH_GntR"/>
</dbReference>
<dbReference type="SUPFAM" id="SSF53383">
    <property type="entry name" value="PLP-dependent transferases"/>
    <property type="match status" value="1"/>
</dbReference>
<dbReference type="GO" id="GO:0003700">
    <property type="term" value="F:DNA-binding transcription factor activity"/>
    <property type="evidence" value="ECO:0007669"/>
    <property type="project" value="InterPro"/>
</dbReference>
<evidence type="ECO:0000256" key="5">
    <source>
        <dbReference type="ARBA" id="ARBA00023163"/>
    </source>
</evidence>
<dbReference type="CDD" id="cd00609">
    <property type="entry name" value="AAT_like"/>
    <property type="match status" value="1"/>
</dbReference>
<dbReference type="Gene3D" id="3.90.1150.10">
    <property type="entry name" value="Aspartate Aminotransferase, domain 1"/>
    <property type="match status" value="1"/>
</dbReference>
<dbReference type="Pfam" id="PF00155">
    <property type="entry name" value="Aminotran_1_2"/>
    <property type="match status" value="1"/>
</dbReference>
<dbReference type="PROSITE" id="PS50949">
    <property type="entry name" value="HTH_GNTR"/>
    <property type="match status" value="1"/>
</dbReference>
<organism evidence="7 8">
    <name type="scientific">Devosia geojensis</name>
    <dbReference type="NCBI Taxonomy" id="443610"/>
    <lineage>
        <taxon>Bacteria</taxon>
        <taxon>Pseudomonadati</taxon>
        <taxon>Pseudomonadota</taxon>
        <taxon>Alphaproteobacteria</taxon>
        <taxon>Hyphomicrobiales</taxon>
        <taxon>Devosiaceae</taxon>
        <taxon>Devosia</taxon>
    </lineage>
</organism>
<name>A0A0F5FTU3_9HYPH</name>
<dbReference type="PANTHER" id="PTHR46577">
    <property type="entry name" value="HTH-TYPE TRANSCRIPTIONAL REGULATORY PROTEIN GABR"/>
    <property type="match status" value="1"/>
</dbReference>
<reference evidence="7 8" key="1">
    <citation type="submission" date="2015-03" db="EMBL/GenBank/DDBJ databases">
        <authorList>
            <person name="Hassan Y.I."/>
            <person name="Lepp D."/>
            <person name="Li X.-Z."/>
            <person name="Zhou T."/>
        </authorList>
    </citation>
    <scope>NUCLEOTIDE SEQUENCE [LARGE SCALE GENOMIC DNA]</scope>
    <source>
        <strain evidence="7 8">BD-c194</strain>
    </source>
</reference>
<evidence type="ECO:0000313" key="8">
    <source>
        <dbReference type="Proteomes" id="UP000033632"/>
    </source>
</evidence>